<dbReference type="AlphaFoldDB" id="A0A1I7ZKY5"/>
<reference evidence="3" key="1">
    <citation type="submission" date="2016-11" db="UniProtKB">
        <authorList>
            <consortium name="WormBaseParasite"/>
        </authorList>
    </citation>
    <scope>IDENTIFICATION</scope>
</reference>
<protein>
    <submittedName>
        <fullName evidence="3">Secreted protein</fullName>
    </submittedName>
</protein>
<sequence length="128" mass="13781">MSKLWPKTASLFSFHALICKFVPWGKQKKQLPPSPREASVRSKRQKKPGINEHSAGRLIAGTANTEQKKGPILARSDLLGPASGERPPGGSAAPFAYKHDGCVFAEPSRPVLPSRLEPSGGEALLSWV</sequence>
<feature type="region of interest" description="Disordered" evidence="1">
    <location>
        <begin position="27"/>
        <end position="56"/>
    </location>
</feature>
<proteinExistence type="predicted"/>
<keyword evidence="2" id="KW-1185">Reference proteome</keyword>
<evidence type="ECO:0000313" key="2">
    <source>
        <dbReference type="Proteomes" id="UP000095287"/>
    </source>
</evidence>
<dbReference type="Proteomes" id="UP000095287">
    <property type="component" value="Unplaced"/>
</dbReference>
<feature type="region of interest" description="Disordered" evidence="1">
    <location>
        <begin position="109"/>
        <end position="128"/>
    </location>
</feature>
<accession>A0A1I7ZKY5</accession>
<organism evidence="2 3">
    <name type="scientific">Steinernema glaseri</name>
    <dbReference type="NCBI Taxonomy" id="37863"/>
    <lineage>
        <taxon>Eukaryota</taxon>
        <taxon>Metazoa</taxon>
        <taxon>Ecdysozoa</taxon>
        <taxon>Nematoda</taxon>
        <taxon>Chromadorea</taxon>
        <taxon>Rhabditida</taxon>
        <taxon>Tylenchina</taxon>
        <taxon>Panagrolaimomorpha</taxon>
        <taxon>Strongyloidoidea</taxon>
        <taxon>Steinernematidae</taxon>
        <taxon>Steinernema</taxon>
    </lineage>
</organism>
<evidence type="ECO:0000256" key="1">
    <source>
        <dbReference type="SAM" id="MobiDB-lite"/>
    </source>
</evidence>
<evidence type="ECO:0000313" key="3">
    <source>
        <dbReference type="WBParaSite" id="L893_g27590.t1"/>
    </source>
</evidence>
<name>A0A1I7ZKY5_9BILA</name>
<dbReference type="WBParaSite" id="L893_g27590.t1">
    <property type="protein sequence ID" value="L893_g27590.t1"/>
    <property type="gene ID" value="L893_g27590"/>
</dbReference>